<dbReference type="Gene3D" id="3.40.50.410">
    <property type="entry name" value="von Willebrand factor, type A domain"/>
    <property type="match status" value="1"/>
</dbReference>
<dbReference type="PROSITE" id="PS50234">
    <property type="entry name" value="VWFA"/>
    <property type="match status" value="1"/>
</dbReference>
<feature type="region of interest" description="Disordered" evidence="1">
    <location>
        <begin position="342"/>
        <end position="395"/>
    </location>
</feature>
<dbReference type="InterPro" id="IPR051928">
    <property type="entry name" value="NorD/CobT"/>
</dbReference>
<dbReference type="InterPro" id="IPR036465">
    <property type="entry name" value="vWFA_dom_sf"/>
</dbReference>
<dbReference type="PANTHER" id="PTHR41248:SF1">
    <property type="entry name" value="NORD PROTEIN"/>
    <property type="match status" value="1"/>
</dbReference>
<evidence type="ECO:0000256" key="1">
    <source>
        <dbReference type="SAM" id="MobiDB-lite"/>
    </source>
</evidence>
<evidence type="ECO:0000313" key="4">
    <source>
        <dbReference type="Proteomes" id="UP001204445"/>
    </source>
</evidence>
<dbReference type="Proteomes" id="UP001204445">
    <property type="component" value="Unassembled WGS sequence"/>
</dbReference>
<evidence type="ECO:0000259" key="2">
    <source>
        <dbReference type="PROSITE" id="PS50234"/>
    </source>
</evidence>
<gene>
    <name evidence="3" type="ORF">J2T55_000476</name>
</gene>
<accession>A0AAE3L505</accession>
<name>A0AAE3L505_9GAMM</name>
<organism evidence="3 4">
    <name type="scientific">Methylohalomonas lacus</name>
    <dbReference type="NCBI Taxonomy" id="398773"/>
    <lineage>
        <taxon>Bacteria</taxon>
        <taxon>Pseudomonadati</taxon>
        <taxon>Pseudomonadota</taxon>
        <taxon>Gammaproteobacteria</taxon>
        <taxon>Methylohalomonadales</taxon>
        <taxon>Methylohalomonadaceae</taxon>
        <taxon>Methylohalomonas</taxon>
    </lineage>
</organism>
<dbReference type="EMBL" id="JANUCT010000003">
    <property type="protein sequence ID" value="MCS3902472.1"/>
    <property type="molecule type" value="Genomic_DNA"/>
</dbReference>
<evidence type="ECO:0000313" key="3">
    <source>
        <dbReference type="EMBL" id="MCS3902472.1"/>
    </source>
</evidence>
<feature type="domain" description="VWFA" evidence="2">
    <location>
        <begin position="559"/>
        <end position="740"/>
    </location>
</feature>
<protein>
    <submittedName>
        <fullName evidence="3">Nitric oxide reductase NorD protein</fullName>
    </submittedName>
</protein>
<dbReference type="PANTHER" id="PTHR41248">
    <property type="entry name" value="NORD PROTEIN"/>
    <property type="match status" value="1"/>
</dbReference>
<keyword evidence="4" id="KW-1185">Reference proteome</keyword>
<dbReference type="RefSeq" id="WP_259054008.1">
    <property type="nucleotide sequence ID" value="NZ_JANUCT010000003.1"/>
</dbReference>
<sequence length="742" mass="84080">MDPDSRWILKEMVNQTTERRLLFADSGGWQTQNRAQWQRVQALLLRHADGSAVLESIRSLDEAQQRFVVHWIDVVARSDSELARVFASRAARALTLMDSIGVEHWLIQAMDAYDKRGLGRGVAVLEELDSFAADYAERHRQVRLDQQLAVLQPIVIGLGGRSLTVTTDESASNGAYTDSESIFLPATQRHFTDQALNRQLLLAQAVFLWAQNYYGTWQQSPLEQLAVLPRPQESQAIYAMLERFRVEARLARDLPGLHRYLQELQQQGGETPLSPAWQQARARLDRDDALADDSIALVETLRGEALPEAAPYQGTIHPERVRQVLEKRLVRERQQLQKSLSELEQTVLGRPQGQPQADDKKNNPGQAPGDRFSVSETPARAEAGRQQPQLEYRGRKVGTPAQVQGLLTSIQQDLGEVPEDYLAGGGNDTPYDADAEEARDREYTSGEPLHYAEGALSYPEWDYNRQRYRQDYCILREQPLKPGDPAFIHETLQKYRGPLKSIRRSFEAVLGEDRLLRRQPDGDDIDIDALIEAQADRVRGEEMDDRVYSRHRRVDRDIAVMLMVDMSGSTRGWVNDAERESLVLLCEALETLGDRYAIYGFSGRTHTRCAIYPIKRFDENYSQTVRERISGIKPQTYTRMGVAIRHLGGLLGQVPARTKLLVTLSDGKPEDYGSYRGRYGIEDTRRALIEARRSGIHAFCITIDQAGGDYLPHMYGPANYAVIDQVSQLPLKVADIYRRLTT</sequence>
<dbReference type="AlphaFoldDB" id="A0AAE3L505"/>
<dbReference type="InterPro" id="IPR002035">
    <property type="entry name" value="VWF_A"/>
</dbReference>
<dbReference type="SUPFAM" id="SSF53300">
    <property type="entry name" value="vWA-like"/>
    <property type="match status" value="1"/>
</dbReference>
<dbReference type="SMART" id="SM00327">
    <property type="entry name" value="VWA"/>
    <property type="match status" value="1"/>
</dbReference>
<dbReference type="CDD" id="cd01454">
    <property type="entry name" value="vWA_norD_type"/>
    <property type="match status" value="1"/>
</dbReference>
<reference evidence="3" key="1">
    <citation type="submission" date="2022-08" db="EMBL/GenBank/DDBJ databases">
        <title>Genomic Encyclopedia of Type Strains, Phase III (KMG-III): the genomes of soil and plant-associated and newly described type strains.</title>
        <authorList>
            <person name="Whitman W."/>
        </authorList>
    </citation>
    <scope>NUCLEOTIDE SEQUENCE</scope>
    <source>
        <strain evidence="3">HMT 1</strain>
    </source>
</reference>
<proteinExistence type="predicted"/>
<comment type="caution">
    <text evidence="3">The sequence shown here is derived from an EMBL/GenBank/DDBJ whole genome shotgun (WGS) entry which is preliminary data.</text>
</comment>